<feature type="transmembrane region" description="Helical" evidence="1">
    <location>
        <begin position="15"/>
        <end position="36"/>
    </location>
</feature>
<dbReference type="AlphaFoldDB" id="A0A3B0S1P1"/>
<accession>A0A3B0S1P1</accession>
<keyword evidence="1" id="KW-0472">Membrane</keyword>
<proteinExistence type="predicted"/>
<reference evidence="2" key="1">
    <citation type="submission" date="2018-06" db="EMBL/GenBank/DDBJ databases">
        <authorList>
            <person name="Zhirakovskaya E."/>
        </authorList>
    </citation>
    <scope>NUCLEOTIDE SEQUENCE</scope>
</reference>
<keyword evidence="1" id="KW-0812">Transmembrane</keyword>
<sequence>MILRSFTKHVNDQNWFAVALDFFIVVMGVFVGLQVSNWNQDKEDQRRGRNYVERLSIDMREDIRTRGNLLSYYDAVNASAERTAELLSSPMPDPQELVVNAYRATEYATDQATRATWDEIISSGDISLLPQAAVENGLASYFRANGPENARRTMLNSTYRKRVRRTIPHKVQLAIRKGCGDVRDDFGGVTGFETECNLDVSDAELSKAANALLNDPELLPDLWFHFSNISSARGDLNGNVAQLEYVIHILEGDPPSTAQKGIQK</sequence>
<gene>
    <name evidence="2" type="ORF">MNBD_ALPHA06-330</name>
</gene>
<evidence type="ECO:0000313" key="2">
    <source>
        <dbReference type="EMBL" id="VAV98189.1"/>
    </source>
</evidence>
<dbReference type="EMBL" id="UOEE01000259">
    <property type="protein sequence ID" value="VAV98189.1"/>
    <property type="molecule type" value="Genomic_DNA"/>
</dbReference>
<name>A0A3B0S1P1_9ZZZZ</name>
<organism evidence="2">
    <name type="scientific">hydrothermal vent metagenome</name>
    <dbReference type="NCBI Taxonomy" id="652676"/>
    <lineage>
        <taxon>unclassified sequences</taxon>
        <taxon>metagenomes</taxon>
        <taxon>ecological metagenomes</taxon>
    </lineage>
</organism>
<protein>
    <submittedName>
        <fullName evidence="2">Uncharacterized protein</fullName>
    </submittedName>
</protein>
<evidence type="ECO:0000256" key="1">
    <source>
        <dbReference type="SAM" id="Phobius"/>
    </source>
</evidence>
<keyword evidence="1" id="KW-1133">Transmembrane helix</keyword>